<reference evidence="1 2" key="1">
    <citation type="submission" date="2018-06" db="EMBL/GenBank/DDBJ databases">
        <authorList>
            <consortium name="Pathogen Informatics"/>
            <person name="Doyle S."/>
        </authorList>
    </citation>
    <scope>NUCLEOTIDE SEQUENCE [LARGE SCALE GENOMIC DNA]</scope>
    <source>
        <strain evidence="1 2">NCTC9075</strain>
    </source>
</reference>
<gene>
    <name evidence="1" type="primary">lpfC_4</name>
    <name evidence="1" type="ORF">NCTC9075_00375</name>
</gene>
<dbReference type="GO" id="GO:0009279">
    <property type="term" value="C:cell outer membrane"/>
    <property type="evidence" value="ECO:0007669"/>
    <property type="project" value="TreeGrafter"/>
</dbReference>
<dbReference type="InterPro" id="IPR042186">
    <property type="entry name" value="FimD_plug_dom"/>
</dbReference>
<dbReference type="AlphaFoldDB" id="A0A377K065"/>
<proteinExistence type="predicted"/>
<organism evidence="1 2">
    <name type="scientific">Escherichia coli</name>
    <dbReference type="NCBI Taxonomy" id="562"/>
    <lineage>
        <taxon>Bacteria</taxon>
        <taxon>Pseudomonadati</taxon>
        <taxon>Pseudomonadota</taxon>
        <taxon>Gammaproteobacteria</taxon>
        <taxon>Enterobacterales</taxon>
        <taxon>Enterobacteriaceae</taxon>
        <taxon>Escherichia</taxon>
    </lineage>
</organism>
<protein>
    <submittedName>
        <fullName evidence="1">Fimbrial usher protein</fullName>
    </submittedName>
</protein>
<evidence type="ECO:0000313" key="1">
    <source>
        <dbReference type="EMBL" id="STP16970.1"/>
    </source>
</evidence>
<dbReference type="PANTHER" id="PTHR30451">
    <property type="entry name" value="OUTER MEMBRANE USHER PROTEIN"/>
    <property type="match status" value="1"/>
</dbReference>
<dbReference type="InterPro" id="IPR000015">
    <property type="entry name" value="Fimb_usher"/>
</dbReference>
<dbReference type="EMBL" id="UGEM01000004">
    <property type="protein sequence ID" value="STP16970.1"/>
    <property type="molecule type" value="Genomic_DNA"/>
</dbReference>
<dbReference type="PANTHER" id="PTHR30451:SF21">
    <property type="entry name" value="FIMBRIAL USHER DOMAIN-CONTAINING PROTEIN YDET-RELATED"/>
    <property type="match status" value="1"/>
</dbReference>
<dbReference type="GO" id="GO:0015473">
    <property type="term" value="F:fimbrial usher porin activity"/>
    <property type="evidence" value="ECO:0007669"/>
    <property type="project" value="InterPro"/>
</dbReference>
<dbReference type="GO" id="GO:0009297">
    <property type="term" value="P:pilus assembly"/>
    <property type="evidence" value="ECO:0007669"/>
    <property type="project" value="InterPro"/>
</dbReference>
<evidence type="ECO:0000313" key="2">
    <source>
        <dbReference type="Proteomes" id="UP000254181"/>
    </source>
</evidence>
<sequence length="188" mass="20385">MMTVSAFLWQTGYNGRIGRVNYSIAYSWNKSPEWDENDQLWSFNVSIPFGRAWSNYRVTTDQDGRTTQQLGVNGTLLEDRNLSYNVQEGYSSNGVGNSGNASLAYQGGAGNISVGYSYGKDYQQTNYSLRGGIVAHSEGISLSQPLGETIGIVSAPGARGAKVLNNSGVSVDWQGNAVVPYLSIYRGK</sequence>
<accession>A0A377K065</accession>
<dbReference type="Proteomes" id="UP000254181">
    <property type="component" value="Unassembled WGS sequence"/>
</dbReference>
<dbReference type="Gene3D" id="2.60.40.2610">
    <property type="entry name" value="Outer membrane usher protein FimD, plug domain"/>
    <property type="match status" value="1"/>
</dbReference>
<name>A0A377K065_ECOLX</name>
<dbReference type="Pfam" id="PF00577">
    <property type="entry name" value="Usher"/>
    <property type="match status" value="1"/>
</dbReference>